<keyword evidence="7 8" id="KW-0472">Membrane</keyword>
<feature type="transmembrane region" description="Helical" evidence="8">
    <location>
        <begin position="123"/>
        <end position="144"/>
    </location>
</feature>
<feature type="transmembrane region" description="Helical" evidence="8">
    <location>
        <begin position="12"/>
        <end position="29"/>
    </location>
</feature>
<dbReference type="PANTHER" id="PTHR30443:SF0">
    <property type="entry name" value="PHOSPHOETHANOLAMINE TRANSFERASE EPTA"/>
    <property type="match status" value="1"/>
</dbReference>
<evidence type="ECO:0000256" key="8">
    <source>
        <dbReference type="SAM" id="Phobius"/>
    </source>
</evidence>
<dbReference type="Proteomes" id="UP001156215">
    <property type="component" value="Chromosome"/>
</dbReference>
<keyword evidence="3" id="KW-0997">Cell inner membrane</keyword>
<evidence type="ECO:0000256" key="2">
    <source>
        <dbReference type="ARBA" id="ARBA00022475"/>
    </source>
</evidence>
<evidence type="ECO:0000256" key="1">
    <source>
        <dbReference type="ARBA" id="ARBA00004429"/>
    </source>
</evidence>
<evidence type="ECO:0000313" key="12">
    <source>
        <dbReference type="Proteomes" id="UP001156215"/>
    </source>
</evidence>
<protein>
    <submittedName>
        <fullName evidence="11">Phosphoethanolamine--lipid A transferase</fullName>
    </submittedName>
</protein>
<evidence type="ECO:0000259" key="9">
    <source>
        <dbReference type="Pfam" id="PF00884"/>
    </source>
</evidence>
<dbReference type="RefSeq" id="WP_269309088.1">
    <property type="nucleotide sequence ID" value="NZ_CP098242.1"/>
</dbReference>
<dbReference type="InterPro" id="IPR012549">
    <property type="entry name" value="EptA-like_N"/>
</dbReference>
<sequence>MKKNHPVRLPKWSLGSTWLLLAAAVYLSWPMNMSLWRYLAAHLEIHGLVMVLFAASYPLLILAVVWLLLALVALPYMTKPLLSVLILISCVANYWMVHYRIYIDSDMIRNVFETNNREAMDLVTLKLVFWVLITGILPVVLLWMTRIRYQSQLKEIRNRFLTVALCAAVIGIIAVVFYKNHASFGRNHHRMIRLVSPTNYINGTIKYFSKEALAKRQFEILDKKARLAPFADPYPTVFILIVGETARAANFSLNGYPQPTNPRLEKERLLNFPSVYSCGTATAISVPCMFSSKPRTEFDAGDAKMTQNLLDLLASAGYDILWRENDDGCKGVCARVKTDYFDPNRYKQFCDGKSCFDEVMLDDLDDYLRTVTKDTFIVLHTIGSHGPTYYQRYPAAFRKFTPTCDSADLQSCTQEEIRNTYDNTVLYTDHVIAESIRILKQFPYFESGLMYVSDHGESLGENNIYLHGMPYAIAPQEQKKVPMVLWMSDNMVKYDHLDYVCLQKEAAKNTYSHDNIFHSMLGLMEVNSKLYAPKMDLFDKCRKKPLPTCDEDGVKCKPVIE</sequence>
<feature type="transmembrane region" description="Helical" evidence="8">
    <location>
        <begin position="81"/>
        <end position="103"/>
    </location>
</feature>
<dbReference type="GO" id="GO:0005886">
    <property type="term" value="C:plasma membrane"/>
    <property type="evidence" value="ECO:0007669"/>
    <property type="project" value="UniProtKB-SubCell"/>
</dbReference>
<accession>A0A9E9LYQ2</accession>
<evidence type="ECO:0000256" key="3">
    <source>
        <dbReference type="ARBA" id="ARBA00022519"/>
    </source>
</evidence>
<feature type="domain" description="Phosphoethanolamine transferase N-terminal" evidence="10">
    <location>
        <begin position="62"/>
        <end position="211"/>
    </location>
</feature>
<dbReference type="CDD" id="cd16017">
    <property type="entry name" value="LptA"/>
    <property type="match status" value="1"/>
</dbReference>
<dbReference type="InterPro" id="IPR058130">
    <property type="entry name" value="PEA_transf_C"/>
</dbReference>
<keyword evidence="6 8" id="KW-1133">Transmembrane helix</keyword>
<feature type="domain" description="Sulfatase N-terminal" evidence="9">
    <location>
        <begin position="238"/>
        <end position="525"/>
    </location>
</feature>
<keyword evidence="2" id="KW-1003">Cell membrane</keyword>
<keyword evidence="5 8" id="KW-0812">Transmembrane</keyword>
<organism evidence="11 12">
    <name type="scientific">Oxalobacter vibrioformis</name>
    <dbReference type="NCBI Taxonomy" id="933080"/>
    <lineage>
        <taxon>Bacteria</taxon>
        <taxon>Pseudomonadati</taxon>
        <taxon>Pseudomonadota</taxon>
        <taxon>Betaproteobacteria</taxon>
        <taxon>Burkholderiales</taxon>
        <taxon>Oxalobacteraceae</taxon>
        <taxon>Oxalobacter</taxon>
    </lineage>
</organism>
<dbReference type="EMBL" id="CP098242">
    <property type="protein sequence ID" value="WAW10090.1"/>
    <property type="molecule type" value="Genomic_DNA"/>
</dbReference>
<evidence type="ECO:0000256" key="6">
    <source>
        <dbReference type="ARBA" id="ARBA00022989"/>
    </source>
</evidence>
<comment type="subcellular location">
    <subcellularLocation>
        <location evidence="1">Cell inner membrane</location>
        <topology evidence="1">Multi-pass membrane protein</topology>
    </subcellularLocation>
</comment>
<dbReference type="PANTHER" id="PTHR30443">
    <property type="entry name" value="INNER MEMBRANE PROTEIN"/>
    <property type="match status" value="1"/>
</dbReference>
<dbReference type="AlphaFoldDB" id="A0A9E9LYQ2"/>
<dbReference type="GO" id="GO:0009244">
    <property type="term" value="P:lipopolysaccharide core region biosynthetic process"/>
    <property type="evidence" value="ECO:0007669"/>
    <property type="project" value="TreeGrafter"/>
</dbReference>
<dbReference type="InterPro" id="IPR040423">
    <property type="entry name" value="PEA_transferase"/>
</dbReference>
<dbReference type="KEGG" id="ovb:NB640_12880"/>
<reference evidence="11" key="1">
    <citation type="journal article" date="2022" name="Front. Microbiol.">
        <title>New perspectives on an old grouping: The genomic and phenotypic variability of Oxalobacter formigenes and the implications for calcium oxalate stone prevention.</title>
        <authorList>
            <person name="Chmiel J.A."/>
            <person name="Carr C."/>
            <person name="Stuivenberg G.A."/>
            <person name="Venema R."/>
            <person name="Chanyi R.M."/>
            <person name="Al K.F."/>
            <person name="Giguere D."/>
            <person name="Say H."/>
            <person name="Akouris P.P."/>
            <person name="Dominguez Romero S.A."/>
            <person name="Kwong A."/>
            <person name="Tai V."/>
            <person name="Koval S.F."/>
            <person name="Razvi H."/>
            <person name="Bjazevic J."/>
            <person name="Burton J.P."/>
        </authorList>
    </citation>
    <scope>NUCLEOTIDE SEQUENCE</scope>
    <source>
        <strain evidence="11">WoOx3</strain>
    </source>
</reference>
<evidence type="ECO:0000259" key="10">
    <source>
        <dbReference type="Pfam" id="PF08019"/>
    </source>
</evidence>
<name>A0A9E9LYQ2_9BURK</name>
<keyword evidence="12" id="KW-1185">Reference proteome</keyword>
<dbReference type="GO" id="GO:0016776">
    <property type="term" value="F:phosphotransferase activity, phosphate group as acceptor"/>
    <property type="evidence" value="ECO:0007669"/>
    <property type="project" value="TreeGrafter"/>
</dbReference>
<dbReference type="Pfam" id="PF08019">
    <property type="entry name" value="EptA_B_N"/>
    <property type="match status" value="1"/>
</dbReference>
<evidence type="ECO:0000256" key="4">
    <source>
        <dbReference type="ARBA" id="ARBA00022679"/>
    </source>
</evidence>
<dbReference type="Pfam" id="PF00884">
    <property type="entry name" value="Sulfatase"/>
    <property type="match status" value="1"/>
</dbReference>
<evidence type="ECO:0000313" key="11">
    <source>
        <dbReference type="EMBL" id="WAW10090.1"/>
    </source>
</evidence>
<gene>
    <name evidence="11" type="ORF">NB640_12880</name>
</gene>
<dbReference type="SUPFAM" id="SSF53649">
    <property type="entry name" value="Alkaline phosphatase-like"/>
    <property type="match status" value="1"/>
</dbReference>
<evidence type="ECO:0000256" key="5">
    <source>
        <dbReference type="ARBA" id="ARBA00022692"/>
    </source>
</evidence>
<dbReference type="InterPro" id="IPR000917">
    <property type="entry name" value="Sulfatase_N"/>
</dbReference>
<dbReference type="InterPro" id="IPR017850">
    <property type="entry name" value="Alkaline_phosphatase_core_sf"/>
</dbReference>
<feature type="transmembrane region" description="Helical" evidence="8">
    <location>
        <begin position="156"/>
        <end position="178"/>
    </location>
</feature>
<evidence type="ECO:0000256" key="7">
    <source>
        <dbReference type="ARBA" id="ARBA00023136"/>
    </source>
</evidence>
<feature type="transmembrane region" description="Helical" evidence="8">
    <location>
        <begin position="49"/>
        <end position="74"/>
    </location>
</feature>
<dbReference type="Gene3D" id="3.40.720.10">
    <property type="entry name" value="Alkaline Phosphatase, subunit A"/>
    <property type="match status" value="1"/>
</dbReference>
<dbReference type="NCBIfam" id="NF028537">
    <property type="entry name" value="P_eth_NH2_trans"/>
    <property type="match status" value="1"/>
</dbReference>
<proteinExistence type="predicted"/>
<keyword evidence="4 11" id="KW-0808">Transferase</keyword>